<keyword evidence="4" id="KW-1185">Reference proteome</keyword>
<accession>A0ABV5V0T0</accession>
<dbReference type="CDD" id="cd04301">
    <property type="entry name" value="NAT_SF"/>
    <property type="match status" value="1"/>
</dbReference>
<dbReference type="PANTHER" id="PTHR31435:SF10">
    <property type="entry name" value="BSR4717 PROTEIN"/>
    <property type="match status" value="1"/>
</dbReference>
<sequence>MTNVAVVHRPAESRWEAMSGEDVVGHLSYDTTGNTVDLHHTLVEPAHRNKGVADRLVEEAVREIRAEKMNLRPTCSYVRAWMEQHPEHQDLLEPSLLPEDQDEAGQDGSGPAEPAS</sequence>
<evidence type="ECO:0000259" key="2">
    <source>
        <dbReference type="PROSITE" id="PS51729"/>
    </source>
</evidence>
<evidence type="ECO:0000313" key="3">
    <source>
        <dbReference type="EMBL" id="MFB9731406.1"/>
    </source>
</evidence>
<dbReference type="PANTHER" id="PTHR31435">
    <property type="entry name" value="PROTEIN NATD1"/>
    <property type="match status" value="1"/>
</dbReference>
<dbReference type="InterPro" id="IPR016181">
    <property type="entry name" value="Acyl_CoA_acyltransferase"/>
</dbReference>
<dbReference type="InterPro" id="IPR045057">
    <property type="entry name" value="Gcn5-rel_NAT"/>
</dbReference>
<dbReference type="SUPFAM" id="SSF55729">
    <property type="entry name" value="Acyl-CoA N-acyltransferases (Nat)"/>
    <property type="match status" value="1"/>
</dbReference>
<reference evidence="3 4" key="1">
    <citation type="submission" date="2024-09" db="EMBL/GenBank/DDBJ databases">
        <authorList>
            <person name="Sun Q."/>
            <person name="Mori K."/>
        </authorList>
    </citation>
    <scope>NUCLEOTIDE SEQUENCE [LARGE SCALE GENOMIC DNA]</scope>
    <source>
        <strain evidence="3 4">JCM 12763</strain>
    </source>
</reference>
<feature type="region of interest" description="Disordered" evidence="1">
    <location>
        <begin position="86"/>
        <end position="116"/>
    </location>
</feature>
<feature type="domain" description="N-acetyltransferase" evidence="2">
    <location>
        <begin position="7"/>
        <end position="93"/>
    </location>
</feature>
<dbReference type="InterPro" id="IPR031165">
    <property type="entry name" value="GNAT_YJDJ"/>
</dbReference>
<keyword evidence="3" id="KW-0808">Transferase</keyword>
<dbReference type="Gene3D" id="3.40.630.30">
    <property type="match status" value="1"/>
</dbReference>
<name>A0ABV5V0T0_9MICO</name>
<proteinExistence type="predicted"/>
<dbReference type="EC" id="2.3.1.-" evidence="3"/>
<evidence type="ECO:0000256" key="1">
    <source>
        <dbReference type="SAM" id="MobiDB-lite"/>
    </source>
</evidence>
<dbReference type="PROSITE" id="PS51729">
    <property type="entry name" value="GNAT_YJDJ"/>
    <property type="match status" value="1"/>
</dbReference>
<dbReference type="Pfam" id="PF14542">
    <property type="entry name" value="Acetyltransf_CG"/>
    <property type="match status" value="1"/>
</dbReference>
<dbReference type="RefSeq" id="WP_141337202.1">
    <property type="nucleotide sequence ID" value="NZ_JBHMAX010000010.1"/>
</dbReference>
<evidence type="ECO:0000313" key="4">
    <source>
        <dbReference type="Proteomes" id="UP001589613"/>
    </source>
</evidence>
<organism evidence="3 4">
    <name type="scientific">Ornithinimicrobium kibberense</name>
    <dbReference type="NCBI Taxonomy" id="282060"/>
    <lineage>
        <taxon>Bacteria</taxon>
        <taxon>Bacillati</taxon>
        <taxon>Actinomycetota</taxon>
        <taxon>Actinomycetes</taxon>
        <taxon>Micrococcales</taxon>
        <taxon>Ornithinimicrobiaceae</taxon>
        <taxon>Ornithinimicrobium</taxon>
    </lineage>
</organism>
<gene>
    <name evidence="3" type="ORF">ACFFN0_05065</name>
</gene>
<keyword evidence="3" id="KW-0012">Acyltransferase</keyword>
<dbReference type="EMBL" id="JBHMAX010000010">
    <property type="protein sequence ID" value="MFB9731406.1"/>
    <property type="molecule type" value="Genomic_DNA"/>
</dbReference>
<dbReference type="Proteomes" id="UP001589613">
    <property type="component" value="Unassembled WGS sequence"/>
</dbReference>
<comment type="caution">
    <text evidence="3">The sequence shown here is derived from an EMBL/GenBank/DDBJ whole genome shotgun (WGS) entry which is preliminary data.</text>
</comment>
<protein>
    <submittedName>
        <fullName evidence="3">GNAT family N-acetyltransferase</fullName>
        <ecNumber evidence="3">2.3.1.-</ecNumber>
    </submittedName>
</protein>
<dbReference type="GO" id="GO:0016746">
    <property type="term" value="F:acyltransferase activity"/>
    <property type="evidence" value="ECO:0007669"/>
    <property type="project" value="UniProtKB-KW"/>
</dbReference>